<keyword evidence="7" id="KW-1185">Reference proteome</keyword>
<dbReference type="SMART" id="SM00478">
    <property type="entry name" value="ENDO3c"/>
    <property type="match status" value="1"/>
</dbReference>
<dbReference type="EMBL" id="CP008796">
    <property type="protein sequence ID" value="AIH04530.1"/>
    <property type="molecule type" value="Genomic_DNA"/>
</dbReference>
<evidence type="ECO:0000256" key="1">
    <source>
        <dbReference type="ARBA" id="ARBA00022485"/>
    </source>
</evidence>
<dbReference type="GO" id="GO:0046872">
    <property type="term" value="F:metal ion binding"/>
    <property type="evidence" value="ECO:0007669"/>
    <property type="project" value="UniProtKB-KW"/>
</dbReference>
<keyword evidence="6" id="KW-0540">Nuclease</keyword>
<dbReference type="PANTHER" id="PTHR10359:SF19">
    <property type="entry name" value="DNA REPAIR GLYCOSYLASE MJ1434-RELATED"/>
    <property type="match status" value="1"/>
</dbReference>
<dbReference type="RefSeq" id="WP_200870700.1">
    <property type="nucleotide sequence ID" value="NZ_CP008796.1"/>
</dbReference>
<gene>
    <name evidence="6" type="ORF">HL41_07430</name>
</gene>
<reference evidence="6 7" key="1">
    <citation type="journal article" date="2015" name="Genome Announc.">
        <title>Genome Sequence of a Sulfate-Reducing Thermophilic Bacterium, Thermodesulfobacterium commune DSM 2178T (Phylum Thermodesulfobacteria).</title>
        <authorList>
            <person name="Bhatnagar S."/>
            <person name="Badger J.H."/>
            <person name="Madupu R."/>
            <person name="Khouri H.M."/>
            <person name="O'Connor E.M."/>
            <person name="Robb F.T."/>
            <person name="Ward N.L."/>
            <person name="Eisen J.A."/>
        </authorList>
    </citation>
    <scope>NUCLEOTIDE SEQUENCE [LARGE SCALE GENOMIC DNA]</scope>
    <source>
        <strain evidence="6 7">DSM 2178</strain>
    </source>
</reference>
<keyword evidence="1" id="KW-0004">4Fe-4S</keyword>
<name>A0A075WU92_9BACT</name>
<dbReference type="Proteomes" id="UP000028481">
    <property type="component" value="Chromosome"/>
</dbReference>
<dbReference type="SUPFAM" id="SSF48150">
    <property type="entry name" value="DNA-glycosylase"/>
    <property type="match status" value="1"/>
</dbReference>
<evidence type="ECO:0000256" key="4">
    <source>
        <dbReference type="ARBA" id="ARBA00023014"/>
    </source>
</evidence>
<keyword evidence="6" id="KW-0255">Endonuclease</keyword>
<protein>
    <submittedName>
        <fullName evidence="6">Endonuclease</fullName>
    </submittedName>
</protein>
<dbReference type="InterPro" id="IPR003265">
    <property type="entry name" value="HhH-GPD_domain"/>
</dbReference>
<dbReference type="GO" id="GO:0004519">
    <property type="term" value="F:endonuclease activity"/>
    <property type="evidence" value="ECO:0007669"/>
    <property type="project" value="UniProtKB-KW"/>
</dbReference>
<keyword evidence="4" id="KW-0411">Iron-sulfur</keyword>
<evidence type="ECO:0000313" key="6">
    <source>
        <dbReference type="EMBL" id="AIH04530.1"/>
    </source>
</evidence>
<evidence type="ECO:0000256" key="2">
    <source>
        <dbReference type="ARBA" id="ARBA00022723"/>
    </source>
</evidence>
<evidence type="ECO:0000256" key="3">
    <source>
        <dbReference type="ARBA" id="ARBA00023004"/>
    </source>
</evidence>
<keyword evidence="3" id="KW-0408">Iron</keyword>
<dbReference type="PaxDb" id="289377-HL41_07430"/>
<evidence type="ECO:0000259" key="5">
    <source>
        <dbReference type="SMART" id="SM00478"/>
    </source>
</evidence>
<dbReference type="PIRSF" id="PIRSF001435">
    <property type="entry name" value="Nth"/>
    <property type="match status" value="1"/>
</dbReference>
<dbReference type="eggNOG" id="COG2231">
    <property type="taxonomic scope" value="Bacteria"/>
</dbReference>
<dbReference type="GO" id="GO:0051539">
    <property type="term" value="F:4 iron, 4 sulfur cluster binding"/>
    <property type="evidence" value="ECO:0007669"/>
    <property type="project" value="UniProtKB-KW"/>
</dbReference>
<organism evidence="6 7">
    <name type="scientific">Thermodesulfobacterium commune DSM 2178</name>
    <dbReference type="NCBI Taxonomy" id="289377"/>
    <lineage>
        <taxon>Bacteria</taxon>
        <taxon>Pseudomonadati</taxon>
        <taxon>Thermodesulfobacteriota</taxon>
        <taxon>Thermodesulfobacteria</taxon>
        <taxon>Thermodesulfobacteriales</taxon>
        <taxon>Thermodesulfobacteriaceae</taxon>
        <taxon>Thermodesulfobacterium</taxon>
    </lineage>
</organism>
<keyword evidence="6" id="KW-0378">Hydrolase</keyword>
<accession>A0A075WU92</accession>
<evidence type="ECO:0000313" key="7">
    <source>
        <dbReference type="Proteomes" id="UP000028481"/>
    </source>
</evidence>
<dbReference type="Gene3D" id="1.10.1670.10">
    <property type="entry name" value="Helix-hairpin-Helix base-excision DNA repair enzymes (C-terminal)"/>
    <property type="match status" value="1"/>
</dbReference>
<dbReference type="CDD" id="cd00056">
    <property type="entry name" value="ENDO3c"/>
    <property type="match status" value="1"/>
</dbReference>
<dbReference type="Gene3D" id="1.10.340.30">
    <property type="entry name" value="Hypothetical protein, domain 2"/>
    <property type="match status" value="1"/>
</dbReference>
<keyword evidence="2" id="KW-0479">Metal-binding</keyword>
<proteinExistence type="predicted"/>
<dbReference type="Pfam" id="PF00730">
    <property type="entry name" value="HhH-GPD"/>
    <property type="match status" value="1"/>
</dbReference>
<dbReference type="InterPro" id="IPR023170">
    <property type="entry name" value="HhH_base_excis_C"/>
</dbReference>
<sequence>MTRKIPEVLQEIYQRLFEFFGPQNWWPAETPFEVCVGAILTQNASWKNVEKAISNLKQKGLLSPPALYQLPVEELAELIKPSGFYNLKAKRLKAFVEFLMINYQGDLALMFKKPLSHLRSELLNIKGLGKETVDSILLYGGNLPIFVVDTYTYRILNRHFLIPEETTYDEIQTLFMENLPPDPQLFNEYHALLVACGKNFCKKNSPLCDPCPLKGL</sequence>
<dbReference type="GO" id="GO:0006284">
    <property type="term" value="P:base-excision repair"/>
    <property type="evidence" value="ECO:0007669"/>
    <property type="project" value="InterPro"/>
</dbReference>
<dbReference type="AlphaFoldDB" id="A0A075WU92"/>
<dbReference type="KEGG" id="tcm:HL41_07430"/>
<feature type="domain" description="HhH-GPD" evidence="5">
    <location>
        <begin position="40"/>
        <end position="199"/>
    </location>
</feature>
<dbReference type="InterPro" id="IPR011257">
    <property type="entry name" value="DNA_glycosylase"/>
</dbReference>
<dbReference type="HOGENOM" id="CLU_012862_6_0_0"/>
<dbReference type="PANTHER" id="PTHR10359">
    <property type="entry name" value="A/G-SPECIFIC ADENINE GLYCOSYLASE/ENDONUCLEASE III"/>
    <property type="match status" value="1"/>
</dbReference>